<organism evidence="1 2">
    <name type="scientific">Halobacillus locisalis</name>
    <dbReference type="NCBI Taxonomy" id="220753"/>
    <lineage>
        <taxon>Bacteria</taxon>
        <taxon>Bacillati</taxon>
        <taxon>Bacillota</taxon>
        <taxon>Bacilli</taxon>
        <taxon>Bacillales</taxon>
        <taxon>Bacillaceae</taxon>
        <taxon>Halobacillus</taxon>
    </lineage>
</organism>
<comment type="caution">
    <text evidence="1">The sequence shown here is derived from an EMBL/GenBank/DDBJ whole genome shotgun (WGS) entry which is preliminary data.</text>
</comment>
<dbReference type="AlphaFoldDB" id="A0A838CXF9"/>
<accession>A0A838CXF9</accession>
<name>A0A838CXF9_9BACI</name>
<dbReference type="Proteomes" id="UP000571017">
    <property type="component" value="Unassembled WGS sequence"/>
</dbReference>
<evidence type="ECO:0008006" key="3">
    <source>
        <dbReference type="Google" id="ProtNLM"/>
    </source>
</evidence>
<dbReference type="EMBL" id="JACEFG010000005">
    <property type="protein sequence ID" value="MBA2176832.1"/>
    <property type="molecule type" value="Genomic_DNA"/>
</dbReference>
<evidence type="ECO:0000313" key="1">
    <source>
        <dbReference type="EMBL" id="MBA2176832.1"/>
    </source>
</evidence>
<evidence type="ECO:0000313" key="2">
    <source>
        <dbReference type="Proteomes" id="UP000571017"/>
    </source>
</evidence>
<sequence length="126" mass="14349">MNEQISILLLLPFILWSSLQGILYSNYTMVDEALKIGIYEGQKEASLQGRYDVEIYDDIKGYLVDVHNFDPSKIEVKGTEKITPRGEHMSIQVTIPRPVTSVLGIFTPRNDSPMIVKKEVMSEYLP</sequence>
<protein>
    <recommendedName>
        <fullName evidence="3">TadE-like protein</fullName>
    </recommendedName>
</protein>
<dbReference type="RefSeq" id="WP_181473893.1">
    <property type="nucleotide sequence ID" value="NZ_JACEFG010000005.1"/>
</dbReference>
<keyword evidence="2" id="KW-1185">Reference proteome</keyword>
<proteinExistence type="predicted"/>
<reference evidence="1 2" key="1">
    <citation type="journal article" date="2004" name="Extremophiles">
        <title>Halobacillus locisalis sp. nov., a halophilic bacterium isolated from a marine solar saltern of the Yellow Sea in Korea.</title>
        <authorList>
            <person name="Yoon J.H."/>
            <person name="Kang K.H."/>
            <person name="Oh T.K."/>
            <person name="Park Y.H."/>
        </authorList>
    </citation>
    <scope>NUCLEOTIDE SEQUENCE [LARGE SCALE GENOMIC DNA]</scope>
    <source>
        <strain evidence="1 2">KCTC 3788</strain>
    </source>
</reference>
<gene>
    <name evidence="1" type="ORF">H0266_18290</name>
</gene>